<dbReference type="PANTHER" id="PTHR24113:SF12">
    <property type="entry name" value="RAN GTPASE-ACTIVATING PROTEIN 1"/>
    <property type="match status" value="1"/>
</dbReference>
<dbReference type="Pfam" id="PF23598">
    <property type="entry name" value="LRR_14"/>
    <property type="match status" value="1"/>
</dbReference>
<accession>A0A7S3PNR4</accession>
<dbReference type="InterPro" id="IPR027038">
    <property type="entry name" value="RanGap"/>
</dbReference>
<evidence type="ECO:0000256" key="1">
    <source>
        <dbReference type="ARBA" id="ARBA00022468"/>
    </source>
</evidence>
<dbReference type="GO" id="GO:0048471">
    <property type="term" value="C:perinuclear region of cytoplasm"/>
    <property type="evidence" value="ECO:0007669"/>
    <property type="project" value="TreeGrafter"/>
</dbReference>
<dbReference type="Pfam" id="PF13516">
    <property type="entry name" value="LRR_6"/>
    <property type="match status" value="1"/>
</dbReference>
<protein>
    <recommendedName>
        <fullName evidence="4">Disease resistance R13L4/SHOC-2-like LRR domain-containing protein</fullName>
    </recommendedName>
</protein>
<dbReference type="GO" id="GO:0006913">
    <property type="term" value="P:nucleocytoplasmic transport"/>
    <property type="evidence" value="ECO:0007669"/>
    <property type="project" value="TreeGrafter"/>
</dbReference>
<dbReference type="GO" id="GO:0005096">
    <property type="term" value="F:GTPase activator activity"/>
    <property type="evidence" value="ECO:0007669"/>
    <property type="project" value="UniProtKB-KW"/>
</dbReference>
<dbReference type="EMBL" id="HBIN01020384">
    <property type="protein sequence ID" value="CAE0445559.1"/>
    <property type="molecule type" value="Transcribed_RNA"/>
</dbReference>
<proteinExistence type="predicted"/>
<dbReference type="Pfam" id="PF13855">
    <property type="entry name" value="LRR_8"/>
    <property type="match status" value="1"/>
</dbReference>
<reference evidence="5" key="1">
    <citation type="submission" date="2021-01" db="EMBL/GenBank/DDBJ databases">
        <authorList>
            <person name="Corre E."/>
            <person name="Pelletier E."/>
            <person name="Niang G."/>
            <person name="Scheremetjew M."/>
            <person name="Finn R."/>
            <person name="Kale V."/>
            <person name="Holt S."/>
            <person name="Cochrane G."/>
            <person name="Meng A."/>
            <person name="Brown T."/>
            <person name="Cohen L."/>
        </authorList>
    </citation>
    <scope>NUCLEOTIDE SEQUENCE</scope>
    <source>
        <strain evidence="5">GSBS06</strain>
    </source>
</reference>
<name>A0A7S3PNR4_9STRA</name>
<dbReference type="InterPro" id="IPR055414">
    <property type="entry name" value="LRR_R13L4/SHOC2-like"/>
</dbReference>
<dbReference type="SMART" id="SM00365">
    <property type="entry name" value="LRR_SD22"/>
    <property type="match status" value="3"/>
</dbReference>
<evidence type="ECO:0000259" key="4">
    <source>
        <dbReference type="Pfam" id="PF23598"/>
    </source>
</evidence>
<dbReference type="PANTHER" id="PTHR24113">
    <property type="entry name" value="RAN GTPASE-ACTIVATING PROTEIN 1"/>
    <property type="match status" value="1"/>
</dbReference>
<dbReference type="Gene3D" id="3.80.10.10">
    <property type="entry name" value="Ribonuclease Inhibitor"/>
    <property type="match status" value="2"/>
</dbReference>
<dbReference type="AlphaFoldDB" id="A0A7S3PNR4"/>
<sequence length="412" mass="45743">MLVPETMDEVSTKDMIVNGFNQLGLNQENPSEIYLLPAALIYRISEFLQDDRWLILCHLKNIGPKRLILKGQQFLESKYENVLSRLPTLEVLEISYPHGRGEIDYVAFKNLVNLKVLRVQLNRYTHIGLSSISSLQELRELDLSYNSLKDGLCEQLSQLSHLKVLRARQTQLTSKGVHNLSSMVQLVELDLGNNSIKNEGCEHISKLINLMVLNIQGTNTNHDGVLYVASSLEKLEKLNLNGNGNPKHDGNVSCLHLSKLKSLKEIRFEGAGVTAVGLENLATSRSVEHMKLLHLNKNAIGDIGCISIAKFVNLKELNVPSNHIGDLGAKELKVLSKLENLDISKNIIGDVGCRYLSELKTLKHLNLSGNVIGDAGCAYLSTLDLNFIQISNSDGLTEAGFDSLNYHSIIIM</sequence>
<dbReference type="SMART" id="SM00368">
    <property type="entry name" value="LRR_RI"/>
    <property type="match status" value="4"/>
</dbReference>
<dbReference type="GO" id="GO:0005829">
    <property type="term" value="C:cytosol"/>
    <property type="evidence" value="ECO:0007669"/>
    <property type="project" value="TreeGrafter"/>
</dbReference>
<evidence type="ECO:0000313" key="5">
    <source>
        <dbReference type="EMBL" id="CAE0445559.1"/>
    </source>
</evidence>
<feature type="domain" description="Disease resistance R13L4/SHOC-2-like LRR" evidence="4">
    <location>
        <begin position="82"/>
        <end position="263"/>
    </location>
</feature>
<evidence type="ECO:0000256" key="2">
    <source>
        <dbReference type="ARBA" id="ARBA00022614"/>
    </source>
</evidence>
<keyword evidence="2" id="KW-0433">Leucine-rich repeat</keyword>
<dbReference type="InterPro" id="IPR032675">
    <property type="entry name" value="LRR_dom_sf"/>
</dbReference>
<dbReference type="GO" id="GO:0031267">
    <property type="term" value="F:small GTPase binding"/>
    <property type="evidence" value="ECO:0007669"/>
    <property type="project" value="TreeGrafter"/>
</dbReference>
<gene>
    <name evidence="5" type="ORF">ASTO00021_LOCUS15572</name>
</gene>
<evidence type="ECO:0000256" key="3">
    <source>
        <dbReference type="ARBA" id="ARBA00022737"/>
    </source>
</evidence>
<dbReference type="GO" id="GO:0005634">
    <property type="term" value="C:nucleus"/>
    <property type="evidence" value="ECO:0007669"/>
    <property type="project" value="TreeGrafter"/>
</dbReference>
<dbReference type="SUPFAM" id="SSF52047">
    <property type="entry name" value="RNI-like"/>
    <property type="match status" value="1"/>
</dbReference>
<dbReference type="InterPro" id="IPR001611">
    <property type="entry name" value="Leu-rich_rpt"/>
</dbReference>
<keyword evidence="3" id="KW-0677">Repeat</keyword>
<keyword evidence="1" id="KW-0343">GTPase activation</keyword>
<organism evidence="5">
    <name type="scientific">Aplanochytrium stocchinoi</name>
    <dbReference type="NCBI Taxonomy" id="215587"/>
    <lineage>
        <taxon>Eukaryota</taxon>
        <taxon>Sar</taxon>
        <taxon>Stramenopiles</taxon>
        <taxon>Bigyra</taxon>
        <taxon>Labyrinthulomycetes</taxon>
        <taxon>Thraustochytrida</taxon>
        <taxon>Thraustochytriidae</taxon>
        <taxon>Aplanochytrium</taxon>
    </lineage>
</organism>